<evidence type="ECO:0000256" key="6">
    <source>
        <dbReference type="PIRSR" id="PIRSR000097-3"/>
    </source>
</evidence>
<dbReference type="InterPro" id="IPR036812">
    <property type="entry name" value="NAD(P)_OxRdtase_dom_sf"/>
</dbReference>
<reference evidence="9" key="1">
    <citation type="journal article" date="2006" name="PLoS Biol.">
        <title>Macronuclear genome sequence of the ciliate Tetrahymena thermophila, a model eukaryote.</title>
        <authorList>
            <person name="Eisen J.A."/>
            <person name="Coyne R.S."/>
            <person name="Wu M."/>
            <person name="Wu D."/>
            <person name="Thiagarajan M."/>
            <person name="Wortman J.R."/>
            <person name="Badger J.H."/>
            <person name="Ren Q."/>
            <person name="Amedeo P."/>
            <person name="Jones K.M."/>
            <person name="Tallon L.J."/>
            <person name="Delcher A.L."/>
            <person name="Salzberg S.L."/>
            <person name="Silva J.C."/>
            <person name="Haas B.J."/>
            <person name="Majoros W.H."/>
            <person name="Farzad M."/>
            <person name="Carlton J.M."/>
            <person name="Smith R.K. Jr."/>
            <person name="Garg J."/>
            <person name="Pearlman R.E."/>
            <person name="Karrer K.M."/>
            <person name="Sun L."/>
            <person name="Manning G."/>
            <person name="Elde N.C."/>
            <person name="Turkewitz A.P."/>
            <person name="Asai D.J."/>
            <person name="Wilkes D.E."/>
            <person name="Wang Y."/>
            <person name="Cai H."/>
            <person name="Collins K."/>
            <person name="Stewart B.A."/>
            <person name="Lee S.R."/>
            <person name="Wilamowska K."/>
            <person name="Weinberg Z."/>
            <person name="Ruzzo W.L."/>
            <person name="Wloga D."/>
            <person name="Gaertig J."/>
            <person name="Frankel J."/>
            <person name="Tsao C.-C."/>
            <person name="Gorovsky M.A."/>
            <person name="Keeling P.J."/>
            <person name="Waller R.F."/>
            <person name="Patron N.J."/>
            <person name="Cherry J.M."/>
            <person name="Stover N.A."/>
            <person name="Krieger C.J."/>
            <person name="del Toro C."/>
            <person name="Ryder H.F."/>
            <person name="Williamson S.C."/>
            <person name="Barbeau R.A."/>
            <person name="Hamilton E.P."/>
            <person name="Orias E."/>
        </authorList>
    </citation>
    <scope>NUCLEOTIDE SEQUENCE [LARGE SCALE GENOMIC DNA]</scope>
    <source>
        <strain evidence="9">SB210</strain>
    </source>
</reference>
<feature type="domain" description="NADP-dependent oxidoreductase" evidence="7">
    <location>
        <begin position="54"/>
        <end position="310"/>
    </location>
</feature>
<dbReference type="eggNOG" id="KOG1577">
    <property type="taxonomic scope" value="Eukaryota"/>
</dbReference>
<dbReference type="FunFam" id="3.20.20.100:FF:000015">
    <property type="entry name" value="Oxidoreductase, aldo/keto reductase family"/>
    <property type="match status" value="1"/>
</dbReference>
<dbReference type="InterPro" id="IPR020471">
    <property type="entry name" value="AKR"/>
</dbReference>
<dbReference type="GeneID" id="7831506"/>
<dbReference type="CDD" id="cd19071">
    <property type="entry name" value="AKR_AKR1-5-like"/>
    <property type="match status" value="1"/>
</dbReference>
<evidence type="ECO:0000313" key="9">
    <source>
        <dbReference type="Proteomes" id="UP000009168"/>
    </source>
</evidence>
<evidence type="ECO:0000313" key="8">
    <source>
        <dbReference type="EMBL" id="EAR85702.2"/>
    </source>
</evidence>
<comment type="similarity">
    <text evidence="1">Belongs to the aldo/keto reductase family.</text>
</comment>
<dbReference type="STRING" id="312017.I7MH24"/>
<proteinExistence type="inferred from homology"/>
<dbReference type="SUPFAM" id="SSF51430">
    <property type="entry name" value="NAD(P)-linked oxidoreductase"/>
    <property type="match status" value="1"/>
</dbReference>
<evidence type="ECO:0000256" key="1">
    <source>
        <dbReference type="ARBA" id="ARBA00007905"/>
    </source>
</evidence>
<dbReference type="AlphaFoldDB" id="I7MH24"/>
<sequence length="324" mass="37879">MNKIQRYLDSNVFYFNQIIIKQTYFIKIMDTQNSIKKLNIPQINFREGGSIPLIGFGTYLMRGQECKKAVEHAILSGYTQIDTAAMYGNEQDIAEVIHSKKLNIQREDLFITSKVNYNEQGYENAKKSVQQMLKRLKVNYLDCVLIHWPGVSHLDDDDPKNATVRTETWKALIELKKQGIIKHIGVSNFNINHLEHLISNSEYVPEMNQFEIHPLCHDLKLVKYCQDKGIIVQAYCPLARNHKKVITNKLILELANKYKKSIAQILLRWGFQNNYVIIPKSKTPKYIEENLQILDFQFTQDEMNKLNQLNCNLHVDWDPICIKY</sequence>
<feature type="binding site" evidence="5">
    <location>
        <position position="147"/>
    </location>
    <ligand>
        <name>substrate</name>
    </ligand>
</feature>
<dbReference type="PIRSF" id="PIRSF000097">
    <property type="entry name" value="AKR"/>
    <property type="match status" value="1"/>
</dbReference>
<dbReference type="Proteomes" id="UP000009168">
    <property type="component" value="Unassembled WGS sequence"/>
</dbReference>
<organism evidence="8 9">
    <name type="scientific">Tetrahymena thermophila (strain SB210)</name>
    <dbReference type="NCBI Taxonomy" id="312017"/>
    <lineage>
        <taxon>Eukaryota</taxon>
        <taxon>Sar</taxon>
        <taxon>Alveolata</taxon>
        <taxon>Ciliophora</taxon>
        <taxon>Intramacronucleata</taxon>
        <taxon>Oligohymenophorea</taxon>
        <taxon>Hymenostomatida</taxon>
        <taxon>Tetrahymenina</taxon>
        <taxon>Tetrahymenidae</taxon>
        <taxon>Tetrahymena</taxon>
    </lineage>
</organism>
<feature type="site" description="Lowers pKa of active site Tyr" evidence="6">
    <location>
        <position position="114"/>
    </location>
</feature>
<dbReference type="RefSeq" id="XP_001033365.2">
    <property type="nucleotide sequence ID" value="XM_001033365.3"/>
</dbReference>
<keyword evidence="3" id="KW-0560">Oxidoreductase</keyword>
<evidence type="ECO:0000259" key="7">
    <source>
        <dbReference type="Pfam" id="PF00248"/>
    </source>
</evidence>
<evidence type="ECO:0000256" key="3">
    <source>
        <dbReference type="ARBA" id="ARBA00023002"/>
    </source>
</evidence>
<dbReference type="PROSITE" id="PS00062">
    <property type="entry name" value="ALDOKETO_REDUCTASE_2"/>
    <property type="match status" value="1"/>
</dbReference>
<keyword evidence="2" id="KW-0521">NADP</keyword>
<evidence type="ECO:0000256" key="2">
    <source>
        <dbReference type="ARBA" id="ARBA00022857"/>
    </source>
</evidence>
<dbReference type="InterPro" id="IPR018170">
    <property type="entry name" value="Aldo/ket_reductase_CS"/>
</dbReference>
<evidence type="ECO:0000256" key="5">
    <source>
        <dbReference type="PIRSR" id="PIRSR000097-2"/>
    </source>
</evidence>
<name>I7MH24_TETTS</name>
<dbReference type="InParanoid" id="I7MH24"/>
<dbReference type="PRINTS" id="PR00069">
    <property type="entry name" value="ALDKETRDTASE"/>
</dbReference>
<evidence type="ECO:0000256" key="4">
    <source>
        <dbReference type="PIRSR" id="PIRSR000097-1"/>
    </source>
</evidence>
<protein>
    <submittedName>
        <fullName evidence="8">Aldo/keto reductase family oxidoreductase</fullName>
    </submittedName>
</protein>
<keyword evidence="9" id="KW-1185">Reference proteome</keyword>
<dbReference type="KEGG" id="tet:TTHERM_00421110"/>
<dbReference type="PANTHER" id="PTHR43827:SF3">
    <property type="entry name" value="NADP-DEPENDENT OXIDOREDUCTASE DOMAIN-CONTAINING PROTEIN"/>
    <property type="match status" value="1"/>
</dbReference>
<accession>I7MH24</accession>
<gene>
    <name evidence="8" type="ORF">TTHERM_00421110</name>
</gene>
<dbReference type="InterPro" id="IPR023210">
    <property type="entry name" value="NADP_OxRdtase_dom"/>
</dbReference>
<feature type="active site" description="Proton donor" evidence="4">
    <location>
        <position position="87"/>
    </location>
</feature>
<dbReference type="PANTHER" id="PTHR43827">
    <property type="entry name" value="2,5-DIKETO-D-GLUCONIC ACID REDUCTASE"/>
    <property type="match status" value="1"/>
</dbReference>
<dbReference type="Gene3D" id="3.20.20.100">
    <property type="entry name" value="NADP-dependent oxidoreductase domain"/>
    <property type="match status" value="1"/>
</dbReference>
<dbReference type="EMBL" id="GG662536">
    <property type="protein sequence ID" value="EAR85702.2"/>
    <property type="molecule type" value="Genomic_DNA"/>
</dbReference>
<dbReference type="OrthoDB" id="416253at2759"/>
<dbReference type="GO" id="GO:0016616">
    <property type="term" value="F:oxidoreductase activity, acting on the CH-OH group of donors, NAD or NADP as acceptor"/>
    <property type="evidence" value="ECO:0007669"/>
    <property type="project" value="UniProtKB-ARBA"/>
</dbReference>
<dbReference type="Pfam" id="PF00248">
    <property type="entry name" value="Aldo_ket_red"/>
    <property type="match status" value="1"/>
</dbReference>